<dbReference type="OrthoDB" id="9772736at2"/>
<dbReference type="PANTHER" id="PTHR43656">
    <property type="entry name" value="BINDING OXIDOREDUCTASE, PUTATIVE (AFU_ORTHOLOGUE AFUA_2G08260)-RELATED"/>
    <property type="match status" value="1"/>
</dbReference>
<dbReference type="InterPro" id="IPR051799">
    <property type="entry name" value="NADH_flavin_oxidoreductase"/>
</dbReference>
<protein>
    <submittedName>
        <fullName evidence="4">NADH-dependent flavin oxidoreductase</fullName>
    </submittedName>
</protein>
<keyword evidence="5" id="KW-1185">Reference proteome</keyword>
<dbReference type="GO" id="GO:0010181">
    <property type="term" value="F:FMN binding"/>
    <property type="evidence" value="ECO:0007669"/>
    <property type="project" value="InterPro"/>
</dbReference>
<dbReference type="CDD" id="cd04735">
    <property type="entry name" value="OYE_like_4_FMN"/>
    <property type="match status" value="1"/>
</dbReference>
<dbReference type="Gene3D" id="3.20.20.70">
    <property type="entry name" value="Aldolase class I"/>
    <property type="match status" value="1"/>
</dbReference>
<dbReference type="InterPro" id="IPR013785">
    <property type="entry name" value="Aldolase_TIM"/>
</dbReference>
<dbReference type="Pfam" id="PF00724">
    <property type="entry name" value="Oxidored_FMN"/>
    <property type="match status" value="1"/>
</dbReference>
<evidence type="ECO:0000256" key="2">
    <source>
        <dbReference type="ARBA" id="ARBA00023002"/>
    </source>
</evidence>
<gene>
    <name evidence="4" type="ORF">KCTCHS21_29150</name>
</gene>
<evidence type="ECO:0000313" key="5">
    <source>
        <dbReference type="Proteomes" id="UP000289856"/>
    </source>
</evidence>
<reference evidence="4 5" key="1">
    <citation type="submission" date="2019-01" db="EMBL/GenBank/DDBJ databases">
        <title>Complete genome sequence of Cohnella hallensis HS21 isolated from Korean fir (Abies koreana) rhizospheric soil.</title>
        <authorList>
            <person name="Jiang L."/>
            <person name="Kang S.W."/>
            <person name="Kim S."/>
            <person name="Jung J."/>
            <person name="Kim C.Y."/>
            <person name="Kim D.H."/>
            <person name="Kim S.W."/>
            <person name="Lee J."/>
        </authorList>
    </citation>
    <scope>NUCLEOTIDE SEQUENCE [LARGE SCALE GENOMIC DNA]</scope>
    <source>
        <strain evidence="4 5">HS21</strain>
    </source>
</reference>
<feature type="domain" description="NADH:flavin oxidoreductase/NADH oxidase N-terminal" evidence="3">
    <location>
        <begin position="11"/>
        <end position="337"/>
    </location>
</feature>
<dbReference type="PANTHER" id="PTHR43656:SF2">
    <property type="entry name" value="BINDING OXIDOREDUCTASE, PUTATIVE (AFU_ORTHOLOGUE AFUA_2G08260)-RELATED"/>
    <property type="match status" value="1"/>
</dbReference>
<evidence type="ECO:0000259" key="3">
    <source>
        <dbReference type="Pfam" id="PF00724"/>
    </source>
</evidence>
<accession>A0A3T1D5Y2</accession>
<dbReference type="InterPro" id="IPR001155">
    <property type="entry name" value="OxRdtase_FMN_N"/>
</dbReference>
<dbReference type="Proteomes" id="UP000289856">
    <property type="component" value="Chromosome"/>
</dbReference>
<dbReference type="EMBL" id="AP019400">
    <property type="protein sequence ID" value="BBI33516.1"/>
    <property type="molecule type" value="Genomic_DNA"/>
</dbReference>
<evidence type="ECO:0000313" key="4">
    <source>
        <dbReference type="EMBL" id="BBI33516.1"/>
    </source>
</evidence>
<evidence type="ECO:0000256" key="1">
    <source>
        <dbReference type="ARBA" id="ARBA00022630"/>
    </source>
</evidence>
<name>A0A3T1D5Y2_9BACL</name>
<dbReference type="GO" id="GO:0016491">
    <property type="term" value="F:oxidoreductase activity"/>
    <property type="evidence" value="ECO:0007669"/>
    <property type="project" value="UniProtKB-KW"/>
</dbReference>
<organism evidence="4 5">
    <name type="scientific">Cohnella abietis</name>
    <dbReference type="NCBI Taxonomy" id="2507935"/>
    <lineage>
        <taxon>Bacteria</taxon>
        <taxon>Bacillati</taxon>
        <taxon>Bacillota</taxon>
        <taxon>Bacilli</taxon>
        <taxon>Bacillales</taxon>
        <taxon>Paenibacillaceae</taxon>
        <taxon>Cohnella</taxon>
    </lineage>
</organism>
<dbReference type="AlphaFoldDB" id="A0A3T1D5Y2"/>
<dbReference type="KEGG" id="cohn:KCTCHS21_29150"/>
<keyword evidence="2" id="KW-0560">Oxidoreductase</keyword>
<sequence length="398" mass="43940">MKNDNWNFLLPFTFAKGVTLKNRVVMAPMTTMSSFFDGSITSDEVDYYAERAGGPGMIITGVAYVAESGKGFEGELSIAKDADIKGLSRIADAIHKDGTKAIIQIFHAGRKTNSKILRGVQPVSVSPIAATHPVDSVTPRELAPEEIESIIQDFGKATLRAIRAGFDGVELHGANTYLLQQFVSPHSNRRSDDWGGSFENRTRFPLAVIHEVASVIAAHAKKPFLLGYRLSPEEIDTPGIRLEDSLAFAEKLGDTPIDYLHLSLASYKRTSLHQPSDQEPVLGKFVQVMSNKKPLIGIGSVEQPEDAEAVIHGGAALVAIGRELIREPKWVQKVETGDLNSIRYRLSASEMDELRIPLAMQAYLEGSFRKIMHFTTDELEEDNYRHSLAPMEGFEKKM</sequence>
<dbReference type="RefSeq" id="WP_130609345.1">
    <property type="nucleotide sequence ID" value="NZ_AP019400.1"/>
</dbReference>
<dbReference type="SUPFAM" id="SSF51395">
    <property type="entry name" value="FMN-linked oxidoreductases"/>
    <property type="match status" value="1"/>
</dbReference>
<proteinExistence type="predicted"/>
<keyword evidence="1" id="KW-0285">Flavoprotein</keyword>